<dbReference type="FunFam" id="3.40.50.1000:FF:000025">
    <property type="entry name" value="HAD hydrolase, family IB"/>
    <property type="match status" value="1"/>
</dbReference>
<dbReference type="PANTHER" id="PTHR43344">
    <property type="entry name" value="PHOSPHOSERINE PHOSPHATASE"/>
    <property type="match status" value="1"/>
</dbReference>
<evidence type="ECO:0000256" key="7">
    <source>
        <dbReference type="ARBA" id="ARBA00022842"/>
    </source>
</evidence>
<gene>
    <name evidence="11" type="ORF">PKB_4136</name>
</gene>
<proteinExistence type="inferred from homology"/>
<name>A0A024HKA8_PSEKB</name>
<dbReference type="PANTHER" id="PTHR43344:SF13">
    <property type="entry name" value="PHOSPHATASE RV3661-RELATED"/>
    <property type="match status" value="1"/>
</dbReference>
<dbReference type="Gene3D" id="3.40.50.1000">
    <property type="entry name" value="HAD superfamily/HAD-like"/>
    <property type="match status" value="1"/>
</dbReference>
<dbReference type="SUPFAM" id="SSF56784">
    <property type="entry name" value="HAD-like"/>
    <property type="match status" value="1"/>
</dbReference>
<dbReference type="InterPro" id="IPR006385">
    <property type="entry name" value="HAD_hydro_SerB1"/>
</dbReference>
<dbReference type="RefSeq" id="WP_043253979.1">
    <property type="nucleotide sequence ID" value="NZ_HG322950.1"/>
</dbReference>
<evidence type="ECO:0000313" key="11">
    <source>
        <dbReference type="EMBL" id="CDF85465.1"/>
    </source>
</evidence>
<reference evidence="11 12" key="2">
    <citation type="submission" date="2014-05" db="EMBL/GenBank/DDBJ databases">
        <title>Genome sequence of the 3-chlorobenzoate degrading bacterium Pseudomonas knackmussii B13 shows multiple evidence for horizontal gene transfer.</title>
        <authorList>
            <person name="Miyazaki R."/>
            <person name="Bertelli C."/>
            <person name="Falquet L."/>
            <person name="Robinson-Rechavi M."/>
            <person name="Gharib W."/>
            <person name="Roy S."/>
            <person name="Van der Meer J.R."/>
        </authorList>
    </citation>
    <scope>NUCLEOTIDE SEQUENCE [LARGE SCALE GENOMIC DNA]</scope>
    <source>
        <strain evidence="11 12">B13</strain>
    </source>
</reference>
<dbReference type="STRING" id="1301098.PKB_4136"/>
<evidence type="ECO:0000256" key="2">
    <source>
        <dbReference type="ARBA" id="ARBA00009184"/>
    </source>
</evidence>
<dbReference type="KEGG" id="pkc:PKB_4136"/>
<evidence type="ECO:0000313" key="12">
    <source>
        <dbReference type="Proteomes" id="UP000025241"/>
    </source>
</evidence>
<sequence>MALVIFDLDETLIGGDCASLWSRRMADLGWVDGVSFVKRDAELMARYAIGELSMEDYMAFSLEPMAGRSVDEVEREVEAYVEDVIEPLIYSDACSTLARHRAAGDQPLVISASGVHLVQPIAERIGISEVLAIDLEVVNGHYTGRTQGVLTYREGKIIRLLDWLDGEDKALAEAHFYSDSRNDLPLLRRVGNPHVVNPDTALRAEAERSGWEVLSWK</sequence>
<evidence type="ECO:0000256" key="5">
    <source>
        <dbReference type="ARBA" id="ARBA00022723"/>
    </source>
</evidence>
<dbReference type="AlphaFoldDB" id="A0A024HKA8"/>
<dbReference type="CDD" id="cd02612">
    <property type="entry name" value="HAD_PGPPase"/>
    <property type="match status" value="1"/>
</dbReference>
<dbReference type="NCBIfam" id="TIGR01490">
    <property type="entry name" value="HAD-SF-IB-hyp1"/>
    <property type="match status" value="1"/>
</dbReference>
<dbReference type="OrthoDB" id="9784466at2"/>
<evidence type="ECO:0000256" key="6">
    <source>
        <dbReference type="ARBA" id="ARBA00022801"/>
    </source>
</evidence>
<keyword evidence="5" id="KW-0479">Metal-binding</keyword>
<dbReference type="InterPro" id="IPR036412">
    <property type="entry name" value="HAD-like_sf"/>
</dbReference>
<dbReference type="Pfam" id="PF12710">
    <property type="entry name" value="HAD"/>
    <property type="match status" value="1"/>
</dbReference>
<comment type="catalytic activity">
    <reaction evidence="9">
        <text>L-histidinol phosphate + H2O = L-histidinol + phosphate</text>
        <dbReference type="Rhea" id="RHEA:14465"/>
        <dbReference type="ChEBI" id="CHEBI:15377"/>
        <dbReference type="ChEBI" id="CHEBI:43474"/>
        <dbReference type="ChEBI" id="CHEBI:57699"/>
        <dbReference type="ChEBI" id="CHEBI:57980"/>
        <dbReference type="EC" id="3.1.3.15"/>
    </reaction>
    <physiologicalReaction direction="left-to-right" evidence="9">
        <dbReference type="Rhea" id="RHEA:14466"/>
    </physiologicalReaction>
</comment>
<evidence type="ECO:0000256" key="8">
    <source>
        <dbReference type="ARBA" id="ARBA00033209"/>
    </source>
</evidence>
<accession>A0A024HKA8</accession>
<dbReference type="GO" id="GO:0046872">
    <property type="term" value="F:metal ion binding"/>
    <property type="evidence" value="ECO:0007669"/>
    <property type="project" value="UniProtKB-KW"/>
</dbReference>
<evidence type="ECO:0000256" key="4">
    <source>
        <dbReference type="ARBA" id="ARBA00021697"/>
    </source>
</evidence>
<dbReference type="InterPro" id="IPR023214">
    <property type="entry name" value="HAD_sf"/>
</dbReference>
<dbReference type="EC" id="3.1.3.15" evidence="3"/>
<comment type="function">
    <text evidence="10">Catalyzes the dephosphorylation of histidinol-phosphate to histidinol, the direct precursor of histidine.</text>
</comment>
<dbReference type="eggNOG" id="COG0560">
    <property type="taxonomic scope" value="Bacteria"/>
</dbReference>
<evidence type="ECO:0000256" key="1">
    <source>
        <dbReference type="ARBA" id="ARBA00004970"/>
    </source>
</evidence>
<evidence type="ECO:0000256" key="3">
    <source>
        <dbReference type="ARBA" id="ARBA00013085"/>
    </source>
</evidence>
<evidence type="ECO:0000256" key="9">
    <source>
        <dbReference type="ARBA" id="ARBA00052092"/>
    </source>
</evidence>
<dbReference type="PATRIC" id="fig|1301098.3.peg.4144"/>
<comment type="pathway">
    <text evidence="1">Amino-acid biosynthesis; L-histidine biosynthesis; L-histidine from 5-phospho-alpha-D-ribose 1-diphosphate: step 8/9.</text>
</comment>
<reference evidence="11 12" key="1">
    <citation type="submission" date="2013-03" db="EMBL/GenBank/DDBJ databases">
        <authorList>
            <person name="Linke B."/>
        </authorList>
    </citation>
    <scope>NUCLEOTIDE SEQUENCE [LARGE SCALE GENOMIC DNA]</scope>
    <source>
        <strain evidence="11 12">B13</strain>
    </source>
</reference>
<keyword evidence="6" id="KW-0378">Hydrolase</keyword>
<organism evidence="11 12">
    <name type="scientific">Pseudomonas knackmussii (strain DSM 6978 / CCUG 54928 / LMG 23759 / B13)</name>
    <dbReference type="NCBI Taxonomy" id="1301098"/>
    <lineage>
        <taxon>Bacteria</taxon>
        <taxon>Pseudomonadati</taxon>
        <taxon>Pseudomonadota</taxon>
        <taxon>Gammaproteobacteria</taxon>
        <taxon>Pseudomonadales</taxon>
        <taxon>Pseudomonadaceae</taxon>
        <taxon>Pseudomonas</taxon>
    </lineage>
</organism>
<dbReference type="Gene3D" id="1.20.1440.100">
    <property type="entry name" value="SG protein - dephosphorylation function"/>
    <property type="match status" value="1"/>
</dbReference>
<dbReference type="GO" id="GO:0004401">
    <property type="term" value="F:histidinol-phosphatase activity"/>
    <property type="evidence" value="ECO:0007669"/>
    <property type="project" value="UniProtKB-EC"/>
</dbReference>
<dbReference type="NCBIfam" id="TIGR01488">
    <property type="entry name" value="HAD-SF-IB"/>
    <property type="match status" value="1"/>
</dbReference>
<evidence type="ECO:0000256" key="10">
    <source>
        <dbReference type="ARBA" id="ARBA00053547"/>
    </source>
</evidence>
<dbReference type="Proteomes" id="UP000025241">
    <property type="component" value="Chromosome I"/>
</dbReference>
<comment type="similarity">
    <text evidence="2">Belongs to the HAD-like hydrolase superfamily. SerB family.</text>
</comment>
<keyword evidence="7" id="KW-0460">Magnesium</keyword>
<protein>
    <recommendedName>
        <fullName evidence="4">Histidinol-phosphatase</fullName>
        <ecNumber evidence="3">3.1.3.15</ecNumber>
    </recommendedName>
    <alternativeName>
        <fullName evidence="8">Histidinol-phosphate phosphatase</fullName>
    </alternativeName>
</protein>
<dbReference type="EMBL" id="HG322950">
    <property type="protein sequence ID" value="CDF85465.1"/>
    <property type="molecule type" value="Genomic_DNA"/>
</dbReference>
<dbReference type="InterPro" id="IPR050582">
    <property type="entry name" value="HAD-like_SerB"/>
</dbReference>
<keyword evidence="12" id="KW-1185">Reference proteome</keyword>
<dbReference type="HOGENOM" id="CLU_052657_1_1_6"/>